<evidence type="ECO:0000256" key="2">
    <source>
        <dbReference type="ARBA" id="ARBA00022552"/>
    </source>
</evidence>
<name>A0A1J9QCY7_9EURO</name>
<comment type="caution">
    <text evidence="8">The sequence shown here is derived from an EMBL/GenBank/DDBJ whole genome shotgun (WGS) entry which is preliminary data.</text>
</comment>
<evidence type="ECO:0000256" key="6">
    <source>
        <dbReference type="ARBA" id="ARBA00025767"/>
    </source>
</evidence>
<comment type="similarity">
    <text evidence="6">Belongs to the WD repeat UTP18 family.</text>
</comment>
<sequence length="62" mass="6949">MASRWKKDALRLIHLPSCTVYKNWPTSNTPFGRISAVAIAPTSDMLAVANEQGKIRLWEIHG</sequence>
<keyword evidence="4" id="KW-0677">Repeat</keyword>
<keyword evidence="2" id="KW-0698">rRNA processing</keyword>
<dbReference type="VEuPathDB" id="FungiDB:AJ78_05628"/>
<keyword evidence="9" id="KW-1185">Reference proteome</keyword>
<evidence type="ECO:0000256" key="7">
    <source>
        <dbReference type="PROSITE-ProRule" id="PRU00221"/>
    </source>
</evidence>
<dbReference type="EMBL" id="LGRN01000253">
    <property type="protein sequence ID" value="OJD13991.1"/>
    <property type="molecule type" value="Genomic_DNA"/>
</dbReference>
<dbReference type="InterPro" id="IPR015943">
    <property type="entry name" value="WD40/YVTN_repeat-like_dom_sf"/>
</dbReference>
<evidence type="ECO:0000256" key="4">
    <source>
        <dbReference type="ARBA" id="ARBA00022737"/>
    </source>
</evidence>
<dbReference type="GO" id="GO:0032040">
    <property type="term" value="C:small-subunit processome"/>
    <property type="evidence" value="ECO:0007669"/>
    <property type="project" value="TreeGrafter"/>
</dbReference>
<dbReference type="InterPro" id="IPR001680">
    <property type="entry name" value="WD40_rpt"/>
</dbReference>
<gene>
    <name evidence="8" type="ORF">AJ78_05628</name>
</gene>
<reference evidence="8 9" key="1">
    <citation type="submission" date="2015-07" db="EMBL/GenBank/DDBJ databases">
        <title>Emmonsia species relationships and genome sequence.</title>
        <authorList>
            <consortium name="The Broad Institute Genomics Platform"/>
            <person name="Cuomo C.A."/>
            <person name="Munoz J.F."/>
            <person name="Imamovic A."/>
            <person name="Priest M.E."/>
            <person name="Young S."/>
            <person name="Clay O.K."/>
            <person name="McEwen J.G."/>
        </authorList>
    </citation>
    <scope>NUCLEOTIDE SEQUENCE [LARGE SCALE GENOMIC DNA]</scope>
    <source>
        <strain evidence="8 9">UAMH 9510</strain>
    </source>
</reference>
<organism evidence="8 9">
    <name type="scientific">Emergomyces pasteurianus Ep9510</name>
    <dbReference type="NCBI Taxonomy" id="1447872"/>
    <lineage>
        <taxon>Eukaryota</taxon>
        <taxon>Fungi</taxon>
        <taxon>Dikarya</taxon>
        <taxon>Ascomycota</taxon>
        <taxon>Pezizomycotina</taxon>
        <taxon>Eurotiomycetes</taxon>
        <taxon>Eurotiomycetidae</taxon>
        <taxon>Onygenales</taxon>
        <taxon>Ajellomycetaceae</taxon>
        <taxon>Emergomyces</taxon>
    </lineage>
</organism>
<dbReference type="PROSITE" id="PS50294">
    <property type="entry name" value="WD_REPEATS_REGION"/>
    <property type="match status" value="1"/>
</dbReference>
<dbReference type="PANTHER" id="PTHR18359">
    <property type="entry name" value="WD-REPEAT PROTEIN-RELATED"/>
    <property type="match status" value="1"/>
</dbReference>
<evidence type="ECO:0000313" key="9">
    <source>
        <dbReference type="Proteomes" id="UP000182235"/>
    </source>
</evidence>
<dbReference type="Proteomes" id="UP000182235">
    <property type="component" value="Unassembled WGS sequence"/>
</dbReference>
<dbReference type="STRING" id="1447872.A0A1J9QCY7"/>
<evidence type="ECO:0000313" key="8">
    <source>
        <dbReference type="EMBL" id="OJD13991.1"/>
    </source>
</evidence>
<dbReference type="InterPro" id="IPR045161">
    <property type="entry name" value="Utp18"/>
</dbReference>
<proteinExistence type="inferred from homology"/>
<keyword evidence="5" id="KW-0539">Nucleus</keyword>
<dbReference type="GO" id="GO:0034388">
    <property type="term" value="C:Pwp2p-containing subcomplex of 90S preribosome"/>
    <property type="evidence" value="ECO:0007669"/>
    <property type="project" value="TreeGrafter"/>
</dbReference>
<protein>
    <submittedName>
        <fullName evidence="8">Uncharacterized protein</fullName>
    </submittedName>
</protein>
<keyword evidence="3 7" id="KW-0853">WD repeat</keyword>
<dbReference type="AlphaFoldDB" id="A0A1J9QCY7"/>
<dbReference type="GO" id="GO:0006364">
    <property type="term" value="P:rRNA processing"/>
    <property type="evidence" value="ECO:0007669"/>
    <property type="project" value="UniProtKB-KW"/>
</dbReference>
<feature type="repeat" description="WD" evidence="7">
    <location>
        <begin position="34"/>
        <end position="62"/>
    </location>
</feature>
<dbReference type="InterPro" id="IPR036322">
    <property type="entry name" value="WD40_repeat_dom_sf"/>
</dbReference>
<evidence type="ECO:0000256" key="1">
    <source>
        <dbReference type="ARBA" id="ARBA00004604"/>
    </source>
</evidence>
<evidence type="ECO:0000256" key="3">
    <source>
        <dbReference type="ARBA" id="ARBA00022574"/>
    </source>
</evidence>
<comment type="subcellular location">
    <subcellularLocation>
        <location evidence="1">Nucleus</location>
        <location evidence="1">Nucleolus</location>
    </subcellularLocation>
</comment>
<dbReference type="SUPFAM" id="SSF50978">
    <property type="entry name" value="WD40 repeat-like"/>
    <property type="match status" value="1"/>
</dbReference>
<evidence type="ECO:0000256" key="5">
    <source>
        <dbReference type="ARBA" id="ARBA00023242"/>
    </source>
</evidence>
<dbReference type="OrthoDB" id="1935146at2759"/>
<accession>A0A1J9QCY7</accession>
<dbReference type="PROSITE" id="PS50082">
    <property type="entry name" value="WD_REPEATS_2"/>
    <property type="match status" value="1"/>
</dbReference>
<dbReference type="Gene3D" id="2.130.10.10">
    <property type="entry name" value="YVTN repeat-like/Quinoprotein amine dehydrogenase"/>
    <property type="match status" value="1"/>
</dbReference>
<dbReference type="PANTHER" id="PTHR18359:SF0">
    <property type="entry name" value="U3 SMALL NUCLEOLAR RNA-ASSOCIATED PROTEIN 18 HOMOLOG"/>
    <property type="match status" value="1"/>
</dbReference>